<dbReference type="InterPro" id="IPR052338">
    <property type="entry name" value="Transposase_5"/>
</dbReference>
<dbReference type="InterPro" id="IPR038717">
    <property type="entry name" value="Tc1-like_DDE_dom"/>
</dbReference>
<dbReference type="GO" id="GO:0003676">
    <property type="term" value="F:nucleic acid binding"/>
    <property type="evidence" value="ECO:0007669"/>
    <property type="project" value="InterPro"/>
</dbReference>
<dbReference type="Gene3D" id="3.30.420.10">
    <property type="entry name" value="Ribonuclease H-like superfamily/Ribonuclease H"/>
    <property type="match status" value="1"/>
</dbReference>
<dbReference type="PANTHER" id="PTHR23022:SF135">
    <property type="entry name" value="SI:DKEY-77F5.3"/>
    <property type="match status" value="1"/>
</dbReference>
<evidence type="ECO:0000313" key="3">
    <source>
        <dbReference type="Proteomes" id="UP001501920"/>
    </source>
</evidence>
<sequence>MFLNVQLQGISSSTVYNIIKRFRESGEISASKWQGRRPTLNVRDLRSLRRHCIKKTTSFCNGYYHMGSGTLQKTIVSEHSSSLHLQVQVKTLPCKSKAIYQQHLCSDESTFLIVFGNHGRRVLRAKEEKDCPDCFQRKVQKPASLMVWGCVSAHGMSNMHICEGTINAKRYIQVLEQHMLPSKQRLFQGRPCLFQQDNAKPHSARVTTAWLHSKRVRVLDWPACSPDLSPIENVWCVMKHKIRQLRPRTVEQLKLYIKQEWERIPPTKLQQLVSLVPKRLLSVVKRKVM</sequence>
<accession>A0AAR2K5U3</accession>
<dbReference type="Ensembl" id="ENSPNAT00000082575.1">
    <property type="protein sequence ID" value="ENSPNAP00000059683.1"/>
    <property type="gene ID" value="ENSPNAG00000031363.1"/>
</dbReference>
<reference evidence="2" key="3">
    <citation type="submission" date="2025-09" db="UniProtKB">
        <authorList>
            <consortium name="Ensembl"/>
        </authorList>
    </citation>
    <scope>IDENTIFICATION</scope>
</reference>
<evidence type="ECO:0000313" key="2">
    <source>
        <dbReference type="Ensembl" id="ENSPNAP00000059683.1"/>
    </source>
</evidence>
<dbReference type="GeneTree" id="ENSGT01150000286900"/>
<evidence type="ECO:0000259" key="1">
    <source>
        <dbReference type="Pfam" id="PF13358"/>
    </source>
</evidence>
<feature type="domain" description="Tc1-like transposase DDE" evidence="1">
    <location>
        <begin position="105"/>
        <end position="254"/>
    </location>
</feature>
<dbReference type="InterPro" id="IPR036397">
    <property type="entry name" value="RNaseH_sf"/>
</dbReference>
<dbReference type="PANTHER" id="PTHR23022">
    <property type="entry name" value="TRANSPOSABLE ELEMENT-RELATED"/>
    <property type="match status" value="1"/>
</dbReference>
<reference evidence="2 3" key="1">
    <citation type="submission" date="2020-10" db="EMBL/GenBank/DDBJ databases">
        <title>Pygocentrus nattereri (red-bellied piranha) genome, fPygNat1, primary haplotype.</title>
        <authorList>
            <person name="Myers G."/>
            <person name="Meyer A."/>
            <person name="Karagic N."/>
            <person name="Pippel M."/>
            <person name="Winkler S."/>
            <person name="Tracey A."/>
            <person name="Wood J."/>
            <person name="Formenti G."/>
            <person name="Howe K."/>
            <person name="Fedrigo O."/>
            <person name="Jarvis E.D."/>
        </authorList>
    </citation>
    <scope>NUCLEOTIDE SEQUENCE [LARGE SCALE GENOMIC DNA]</scope>
</reference>
<name>A0AAR2K5U3_PYGNA</name>
<dbReference type="AlphaFoldDB" id="A0AAR2K5U3"/>
<organism evidence="2 3">
    <name type="scientific">Pygocentrus nattereri</name>
    <name type="common">Red-bellied piranha</name>
    <dbReference type="NCBI Taxonomy" id="42514"/>
    <lineage>
        <taxon>Eukaryota</taxon>
        <taxon>Metazoa</taxon>
        <taxon>Chordata</taxon>
        <taxon>Craniata</taxon>
        <taxon>Vertebrata</taxon>
        <taxon>Euteleostomi</taxon>
        <taxon>Actinopterygii</taxon>
        <taxon>Neopterygii</taxon>
        <taxon>Teleostei</taxon>
        <taxon>Ostariophysi</taxon>
        <taxon>Characiformes</taxon>
        <taxon>Characoidei</taxon>
        <taxon>Pygocentrus</taxon>
    </lineage>
</organism>
<protein>
    <recommendedName>
        <fullName evidence="1">Tc1-like transposase DDE domain-containing protein</fullName>
    </recommendedName>
</protein>
<reference evidence="2" key="2">
    <citation type="submission" date="2025-08" db="UniProtKB">
        <authorList>
            <consortium name="Ensembl"/>
        </authorList>
    </citation>
    <scope>IDENTIFICATION</scope>
</reference>
<proteinExistence type="predicted"/>
<dbReference type="Proteomes" id="UP001501920">
    <property type="component" value="Chromosome 7"/>
</dbReference>
<dbReference type="Pfam" id="PF13358">
    <property type="entry name" value="DDE_3"/>
    <property type="match status" value="1"/>
</dbReference>
<keyword evidence="3" id="KW-1185">Reference proteome</keyword>